<proteinExistence type="predicted"/>
<dbReference type="EMBL" id="UGNV01000001">
    <property type="protein sequence ID" value="STX29892.1"/>
    <property type="molecule type" value="Genomic_DNA"/>
</dbReference>
<keyword evidence="2" id="KW-1185">Reference proteome</keyword>
<sequence length="1165" mass="135072">MKQPVYGIVGCMSVRCLQEFIHSLSLREASLNSEDLVFLRSFEEKFSSLDLERELSESEINYLETIFARRWHNIIDTKDDYTLLSTTKRDEWVLLGISLSSLTKKPLATILIPGVQAASPELDLNSITDFTDLYIGNDDQTLYSVTSLMQKLQQSTQAFTAHGKFEGGKLITVKELARIRNKQQAASAPAVNSNFWDNFIKEIIPAWQSNSIKSELLLAWCEVIYAFFDCEETNDFTKFKLAFKDFCNYLNSCAAEDINAFYSISFEYEQKTIYLIQILLDCLEMSNDLAKKLYTVLDKIYTLHFPCGLKEKFSERPLHTKYYFEFYNLQELLNSLSIHTQPSFNAKVVLFKNKFLSQKNFNANLLEELTGLLSMNWQEVIHNEDNVYLQNDKNEPTIWHCLIRQFAPAWKDSGQLPEHLLPSLLSLIESYYHWLDSGNKTELNSNLVDFINSLKVSKLEDVNNLYSVIFKLRGKQFYLLELLIELLQGSQRAASKFKIVAQWIYEIDHSLVAKHNQLASVYQNLKAGPYYNISQLRLLINSLSLDSASDLLKLKIENLTQKMLSLEQIDHELIKEISELFASRWLEIIDTSLDYTRLVEGPNKSWIALAQYLEGAGLIDLTPASYYKLLIPSLTHEVDFITREKLTVYPLTHYILSEQGDELVFLPNCVNNFKYRRTFYNCNHTIVKPFTAVEKERIKHSLPQFVHYFNAAEEERHDVPVSRKTVMEVKKLVEGTLYPEGLYLGNDITAPQLQCAENSYRDFLKYLNGLPEEERVRLLNQSILFEGRKVTFLEVLEQVLDKGECLVVNAQYFLKFVLDHDPFMRFPVEWEHKVRVDALRLQSAKKVYSDYDQISFEEAIKRILILCVSVMTHTFKYLPLTGVSLTLWDCANTITKTGSDIMQLIKKAIMTGNFSQARFIYASLLESIIKPAFVNDGYRVALLRYPDTIAWLGKIIDESLFKQATITCFEPDTLLTVLWSYKEKNNRITPQMELFLEEIILTLLQEQNDYLKWIRINIKFSEFLRDISKEEGEEILGQLRLKVEPIPPATLVKIISEFLIHRVASQIARPSKSFVLFKDTSVNSNLYQEVVKRLQQELEAFHLSEQEWYQLPTILEKIAKTTLVNYEISMLPKYFNKFTANIPFLENSQDNDEFYFSSSALPAAM</sequence>
<evidence type="ECO:0000313" key="2">
    <source>
        <dbReference type="Proteomes" id="UP000254968"/>
    </source>
</evidence>
<reference evidence="1 2" key="1">
    <citation type="submission" date="2018-06" db="EMBL/GenBank/DDBJ databases">
        <authorList>
            <consortium name="Pathogen Informatics"/>
            <person name="Doyle S."/>
        </authorList>
    </citation>
    <scope>NUCLEOTIDE SEQUENCE [LARGE SCALE GENOMIC DNA]</scope>
    <source>
        <strain evidence="1 2">NCTC13315</strain>
    </source>
</reference>
<gene>
    <name evidence="1" type="ORF">NCTC13315_02448</name>
</gene>
<protein>
    <submittedName>
        <fullName evidence="1">Uncharacterized protein</fullName>
    </submittedName>
</protein>
<accession>A0A378I4W8</accession>
<dbReference type="AlphaFoldDB" id="A0A378I4W8"/>
<dbReference type="Proteomes" id="UP000254968">
    <property type="component" value="Unassembled WGS sequence"/>
</dbReference>
<name>A0A378I4W8_9GAMM</name>
<organism evidence="1 2">
    <name type="scientific">Legionella beliardensis</name>
    <dbReference type="NCBI Taxonomy" id="91822"/>
    <lineage>
        <taxon>Bacteria</taxon>
        <taxon>Pseudomonadati</taxon>
        <taxon>Pseudomonadota</taxon>
        <taxon>Gammaproteobacteria</taxon>
        <taxon>Legionellales</taxon>
        <taxon>Legionellaceae</taxon>
        <taxon>Legionella</taxon>
    </lineage>
</organism>
<evidence type="ECO:0000313" key="1">
    <source>
        <dbReference type="EMBL" id="STX29892.1"/>
    </source>
</evidence>